<dbReference type="InterPro" id="IPR001245">
    <property type="entry name" value="Ser-Thr/Tyr_kinase_cat_dom"/>
</dbReference>
<feature type="region of interest" description="Disordered" evidence="1">
    <location>
        <begin position="229"/>
        <end position="279"/>
    </location>
</feature>
<feature type="region of interest" description="Disordered" evidence="1">
    <location>
        <begin position="1"/>
        <end position="21"/>
    </location>
</feature>
<proteinExistence type="predicted"/>
<evidence type="ECO:0000313" key="3">
    <source>
        <dbReference type="EMBL" id="KAK7343638.1"/>
    </source>
</evidence>
<comment type="caution">
    <text evidence="3">The sequence shown here is derived from an EMBL/GenBank/DDBJ whole genome shotgun (WGS) entry which is preliminary data.</text>
</comment>
<dbReference type="PANTHER" id="PTHR46821">
    <property type="entry name" value="OS07G0586332 PROTEIN"/>
    <property type="match status" value="1"/>
</dbReference>
<dbReference type="PANTHER" id="PTHR46821:SF9">
    <property type="entry name" value="RECEPTOR-LIKE SERINE_THREONINE-KINASE PLANT"/>
    <property type="match status" value="1"/>
</dbReference>
<dbReference type="Proteomes" id="UP001367508">
    <property type="component" value="Unassembled WGS sequence"/>
</dbReference>
<dbReference type="Gene3D" id="1.10.510.10">
    <property type="entry name" value="Transferase(Phosphotransferase) domain 1"/>
    <property type="match status" value="2"/>
</dbReference>
<dbReference type="InterPro" id="IPR044576">
    <property type="entry name" value="At4g25390-like"/>
</dbReference>
<dbReference type="SMART" id="SM00220">
    <property type="entry name" value="S_TKc"/>
    <property type="match status" value="1"/>
</dbReference>
<gene>
    <name evidence="3" type="ORF">VNO77_12541</name>
</gene>
<name>A0AAN9QUG6_CANGL</name>
<organism evidence="3 4">
    <name type="scientific">Canavalia gladiata</name>
    <name type="common">Sword bean</name>
    <name type="synonym">Dolichos gladiatus</name>
    <dbReference type="NCBI Taxonomy" id="3824"/>
    <lineage>
        <taxon>Eukaryota</taxon>
        <taxon>Viridiplantae</taxon>
        <taxon>Streptophyta</taxon>
        <taxon>Embryophyta</taxon>
        <taxon>Tracheophyta</taxon>
        <taxon>Spermatophyta</taxon>
        <taxon>Magnoliopsida</taxon>
        <taxon>eudicotyledons</taxon>
        <taxon>Gunneridae</taxon>
        <taxon>Pentapetalae</taxon>
        <taxon>rosids</taxon>
        <taxon>fabids</taxon>
        <taxon>Fabales</taxon>
        <taxon>Fabaceae</taxon>
        <taxon>Papilionoideae</taxon>
        <taxon>50 kb inversion clade</taxon>
        <taxon>NPAAA clade</taxon>
        <taxon>indigoferoid/millettioid clade</taxon>
        <taxon>Phaseoleae</taxon>
        <taxon>Canavalia</taxon>
    </lineage>
</organism>
<dbReference type="GO" id="GO:0005524">
    <property type="term" value="F:ATP binding"/>
    <property type="evidence" value="ECO:0007669"/>
    <property type="project" value="InterPro"/>
</dbReference>
<feature type="compositionally biased region" description="Polar residues" evidence="1">
    <location>
        <begin position="255"/>
        <end position="264"/>
    </location>
</feature>
<protein>
    <recommendedName>
        <fullName evidence="2">Protein kinase domain-containing protein</fullName>
    </recommendedName>
</protein>
<dbReference type="EMBL" id="JAYMYQ010000003">
    <property type="protein sequence ID" value="KAK7343638.1"/>
    <property type="molecule type" value="Genomic_DNA"/>
</dbReference>
<dbReference type="PROSITE" id="PS50011">
    <property type="entry name" value="PROTEIN_KINASE_DOM"/>
    <property type="match status" value="1"/>
</dbReference>
<dbReference type="SUPFAM" id="SSF56112">
    <property type="entry name" value="Protein kinase-like (PK-like)"/>
    <property type="match status" value="1"/>
</dbReference>
<dbReference type="InterPro" id="IPR000719">
    <property type="entry name" value="Prot_kinase_dom"/>
</dbReference>
<feature type="region of interest" description="Disordered" evidence="1">
    <location>
        <begin position="557"/>
        <end position="578"/>
    </location>
</feature>
<feature type="compositionally biased region" description="Polar residues" evidence="1">
    <location>
        <begin position="1"/>
        <end position="12"/>
    </location>
</feature>
<feature type="compositionally biased region" description="Polar residues" evidence="1">
    <location>
        <begin position="561"/>
        <end position="570"/>
    </location>
</feature>
<dbReference type="PROSITE" id="PS00108">
    <property type="entry name" value="PROTEIN_KINASE_ST"/>
    <property type="match status" value="1"/>
</dbReference>
<dbReference type="GO" id="GO:0004672">
    <property type="term" value="F:protein kinase activity"/>
    <property type="evidence" value="ECO:0007669"/>
    <property type="project" value="InterPro"/>
</dbReference>
<dbReference type="InterPro" id="IPR008271">
    <property type="entry name" value="Ser/Thr_kinase_AS"/>
</dbReference>
<reference evidence="3 4" key="1">
    <citation type="submission" date="2024-01" db="EMBL/GenBank/DDBJ databases">
        <title>The genomes of 5 underutilized Papilionoideae crops provide insights into root nodulation and disease resistanc.</title>
        <authorList>
            <person name="Jiang F."/>
        </authorList>
    </citation>
    <scope>NUCLEOTIDE SEQUENCE [LARGE SCALE GENOMIC DNA]</scope>
    <source>
        <strain evidence="3">LVBAO_FW01</strain>
        <tissue evidence="3">Leaves</tissue>
    </source>
</reference>
<accession>A0AAN9QUG6</accession>
<feature type="domain" description="Protein kinase" evidence="2">
    <location>
        <begin position="76"/>
        <end position="559"/>
    </location>
</feature>
<evidence type="ECO:0000313" key="4">
    <source>
        <dbReference type="Proteomes" id="UP001367508"/>
    </source>
</evidence>
<dbReference type="Pfam" id="PF07714">
    <property type="entry name" value="PK_Tyr_Ser-Thr"/>
    <property type="match status" value="2"/>
</dbReference>
<evidence type="ECO:0000259" key="2">
    <source>
        <dbReference type="PROSITE" id="PS50011"/>
    </source>
</evidence>
<dbReference type="InterPro" id="IPR011009">
    <property type="entry name" value="Kinase-like_dom_sf"/>
</dbReference>
<keyword evidence="4" id="KW-1185">Reference proteome</keyword>
<dbReference type="AlphaFoldDB" id="A0AAN9QUG6"/>
<sequence length="578" mass="64735">MPSRQLSTSAPSPNYHLHHHHHHHQQPLTPLFASACSVFVLLLLCFRKRKRTTPSSDSDSSPPHPFSYALLRRATNSFSTRLGHGGFGPVFSGSLGGKPVAVKLMDSASLQGEREFHNELFFASRLRSPFVVPAIGFSSDPQRRRFLLVYDLMHNGNLHDALLRRKLPHLKLWKNRFSIALDIARGIHYLHSLDPPVIHGDIKPSNILLDNCFNAKIGDFGLARLKTESQAPVEESDGRRKEEVELESDGGSELETGSVNTEQSLEGKKSNGKGVSSSSNNEVAVKDYVMDWIGKEVKKEKEKGECVGKCASGGGTKEKKEELDWWKSMDEESKEKKRRPAREWWKEEYSKELARKKKKKRKGEENENEKGDGWWEAEDGVYRDVNVIKKSSKNRSRNSRGSVDSLFSGELRRARWNSYDSGSGEVAKSDGVSTSPSMRGTVFYVAPEYGYNGNVSEKCDVYSFGVLLLVILSGRRPLQVTDSPLSEFRRANLVSWARQCGRKGNLLQVVDESIESMDKEEAVLCMRVALLCLLKSPACRPSMKEVVGMLTGDLDPPQLPLHSSQQSHLPFTSPKEAP</sequence>
<evidence type="ECO:0000256" key="1">
    <source>
        <dbReference type="SAM" id="MobiDB-lite"/>
    </source>
</evidence>